<gene>
    <name evidence="2" type="ORF">FE697_016615</name>
</gene>
<dbReference type="RefSeq" id="WP_149770743.1">
    <property type="nucleotide sequence ID" value="NZ_VDFQ02000005.1"/>
</dbReference>
<dbReference type="AlphaFoldDB" id="A0A5Q6RRE9"/>
<dbReference type="Proteomes" id="UP000307768">
    <property type="component" value="Unassembled WGS sequence"/>
</dbReference>
<reference evidence="2 3" key="1">
    <citation type="submission" date="2019-09" db="EMBL/GenBank/DDBJ databases">
        <title>Mumia zhuanghuii sp. nov. isolated from the intestinal contents of plateau pika (Ochotona curzoniae) in the Qinghai-Tibet plateau of China.</title>
        <authorList>
            <person name="Tian Z."/>
        </authorList>
    </citation>
    <scope>NUCLEOTIDE SEQUENCE [LARGE SCALE GENOMIC DNA]</scope>
    <source>
        <strain evidence="3">350</strain>
    </source>
</reference>
<feature type="chain" id="PRO_5024459871" evidence="1">
    <location>
        <begin position="20"/>
        <end position="133"/>
    </location>
</feature>
<name>A0A5Q6RRE9_9ACTN</name>
<evidence type="ECO:0000313" key="3">
    <source>
        <dbReference type="Proteomes" id="UP000307768"/>
    </source>
</evidence>
<evidence type="ECO:0000313" key="2">
    <source>
        <dbReference type="EMBL" id="KAA1420574.1"/>
    </source>
</evidence>
<feature type="signal peptide" evidence="1">
    <location>
        <begin position="1"/>
        <end position="19"/>
    </location>
</feature>
<dbReference type="EMBL" id="VDFQ02000005">
    <property type="protein sequence ID" value="KAA1420574.1"/>
    <property type="molecule type" value="Genomic_DNA"/>
</dbReference>
<keyword evidence="1" id="KW-0732">Signal</keyword>
<organism evidence="2 3">
    <name type="scientific">Mumia zhuanghuii</name>
    <dbReference type="NCBI Taxonomy" id="2585211"/>
    <lineage>
        <taxon>Bacteria</taxon>
        <taxon>Bacillati</taxon>
        <taxon>Actinomycetota</taxon>
        <taxon>Actinomycetes</taxon>
        <taxon>Propionibacteriales</taxon>
        <taxon>Nocardioidaceae</taxon>
        <taxon>Mumia</taxon>
    </lineage>
</organism>
<proteinExistence type="predicted"/>
<sequence length="133" mass="14455">MGAAVTALAVTAAAAPAAAASPAGHVTEVDVTDKPHSVVVRLSVPDLDRAALDRVAVELKPRGRQTTFTVGRFRFDGRWGRVVLVQDDLGAVVRCRGDRVRVRAHRIVVRVPKRCLGERVRAVRVREAQVGYR</sequence>
<comment type="caution">
    <text evidence="2">The sequence shown here is derived from an EMBL/GenBank/DDBJ whole genome shotgun (WGS) entry which is preliminary data.</text>
</comment>
<evidence type="ECO:0000256" key="1">
    <source>
        <dbReference type="SAM" id="SignalP"/>
    </source>
</evidence>
<accession>A0A5Q6RRE9</accession>
<protein>
    <submittedName>
        <fullName evidence="2">Uncharacterized protein</fullName>
    </submittedName>
</protein>